<evidence type="ECO:0000313" key="1">
    <source>
        <dbReference type="EMBL" id="KAE8423736.1"/>
    </source>
</evidence>
<dbReference type="Proteomes" id="UP000325395">
    <property type="component" value="Unassembled WGS sequence"/>
</dbReference>
<feature type="non-terminal residue" evidence="1">
    <location>
        <position position="131"/>
    </location>
</feature>
<proteinExistence type="predicted"/>
<dbReference type="SUPFAM" id="SSF46689">
    <property type="entry name" value="Homeodomain-like"/>
    <property type="match status" value="1"/>
</dbReference>
<sequence length="131" mass="14874">MAPRTPLGVIDPNRIKKSELSPYTRDFICGLAHTGISQAKIGESLQIPASTVQYTIKKKSLRNNRKSINQADRPTILDKHNKRRILAIIRSDSFITYNNLHCQSKTTVSNSTFLRLFKASGYGHWHAQKRP</sequence>
<accession>A0ABQ6X669</accession>
<name>A0ABQ6X669_9EURO</name>
<dbReference type="InterPro" id="IPR009057">
    <property type="entry name" value="Homeodomain-like_sf"/>
</dbReference>
<reference evidence="1 2" key="1">
    <citation type="submission" date="2019-04" db="EMBL/GenBank/DDBJ databases">
        <authorList>
            <consortium name="DOE Joint Genome Institute"/>
            <person name="Mondo S."/>
            <person name="Kjaerbolling I."/>
            <person name="Vesth T."/>
            <person name="Frisvad J.C."/>
            <person name="Nybo J.L."/>
            <person name="Theobald S."/>
            <person name="Kildgaard S."/>
            <person name="Isbrandt T."/>
            <person name="Kuo A."/>
            <person name="Sato A."/>
            <person name="Lyhne E.K."/>
            <person name="Kogle M.E."/>
            <person name="Wiebenga A."/>
            <person name="Kun R.S."/>
            <person name="Lubbers R.J."/>
            <person name="Makela M.R."/>
            <person name="Barry K."/>
            <person name="Chovatia M."/>
            <person name="Clum A."/>
            <person name="Daum C."/>
            <person name="Haridas S."/>
            <person name="He G."/>
            <person name="LaButti K."/>
            <person name="Lipzen A."/>
            <person name="Riley R."/>
            <person name="Salamov A."/>
            <person name="Simmons B.A."/>
            <person name="Magnuson J.K."/>
            <person name="Henrissat B."/>
            <person name="Mortensen U.H."/>
            <person name="Larsen T.O."/>
            <person name="Devries R.P."/>
            <person name="Grigoriev I.V."/>
            <person name="Machida M."/>
            <person name="Baker S.E."/>
            <person name="Andersen M.R."/>
            <person name="Cantor M.N."/>
            <person name="Hua S.X."/>
        </authorList>
    </citation>
    <scope>NUCLEOTIDE SEQUENCE [LARGE SCALE GENOMIC DNA]</scope>
    <source>
        <strain evidence="1 2">CBS 117616</strain>
    </source>
</reference>
<keyword evidence="2" id="KW-1185">Reference proteome</keyword>
<dbReference type="EMBL" id="ML735687">
    <property type="protein sequence ID" value="KAE8423736.1"/>
    <property type="molecule type" value="Genomic_DNA"/>
</dbReference>
<gene>
    <name evidence="1" type="ORF">BDV36DRAFT_242029</name>
</gene>
<protein>
    <recommendedName>
        <fullName evidence="3">Transposase IS30-like HTH domain-containing protein</fullName>
    </recommendedName>
</protein>
<dbReference type="Gene3D" id="1.10.10.10">
    <property type="entry name" value="Winged helix-like DNA-binding domain superfamily/Winged helix DNA-binding domain"/>
    <property type="match status" value="1"/>
</dbReference>
<dbReference type="InterPro" id="IPR036388">
    <property type="entry name" value="WH-like_DNA-bd_sf"/>
</dbReference>
<evidence type="ECO:0008006" key="3">
    <source>
        <dbReference type="Google" id="ProtNLM"/>
    </source>
</evidence>
<evidence type="ECO:0000313" key="2">
    <source>
        <dbReference type="Proteomes" id="UP000325395"/>
    </source>
</evidence>
<organism evidence="1 2">
    <name type="scientific">Aspergillus pseudocaelatus</name>
    <dbReference type="NCBI Taxonomy" id="1825620"/>
    <lineage>
        <taxon>Eukaryota</taxon>
        <taxon>Fungi</taxon>
        <taxon>Dikarya</taxon>
        <taxon>Ascomycota</taxon>
        <taxon>Pezizomycotina</taxon>
        <taxon>Eurotiomycetes</taxon>
        <taxon>Eurotiomycetidae</taxon>
        <taxon>Eurotiales</taxon>
        <taxon>Aspergillaceae</taxon>
        <taxon>Aspergillus</taxon>
        <taxon>Aspergillus subgen. Circumdati</taxon>
    </lineage>
</organism>